<dbReference type="AlphaFoldDB" id="A0A9N9JFT5"/>
<dbReference type="OrthoDB" id="2351976at2759"/>
<proteinExistence type="predicted"/>
<gene>
    <name evidence="1" type="ORF">RFULGI_LOCUS15507</name>
</gene>
<dbReference type="EMBL" id="CAJVPZ010050106">
    <property type="protein sequence ID" value="CAG8777039.1"/>
    <property type="molecule type" value="Genomic_DNA"/>
</dbReference>
<keyword evidence="2" id="KW-1185">Reference proteome</keyword>
<evidence type="ECO:0000313" key="1">
    <source>
        <dbReference type="EMBL" id="CAG8777039.1"/>
    </source>
</evidence>
<name>A0A9N9JFT5_9GLOM</name>
<protein>
    <submittedName>
        <fullName evidence="1">4319_t:CDS:1</fullName>
    </submittedName>
</protein>
<feature type="non-terminal residue" evidence="1">
    <location>
        <position position="169"/>
    </location>
</feature>
<organism evidence="1 2">
    <name type="scientific">Racocetra fulgida</name>
    <dbReference type="NCBI Taxonomy" id="60492"/>
    <lineage>
        <taxon>Eukaryota</taxon>
        <taxon>Fungi</taxon>
        <taxon>Fungi incertae sedis</taxon>
        <taxon>Mucoromycota</taxon>
        <taxon>Glomeromycotina</taxon>
        <taxon>Glomeromycetes</taxon>
        <taxon>Diversisporales</taxon>
        <taxon>Gigasporaceae</taxon>
        <taxon>Racocetra</taxon>
    </lineage>
</organism>
<dbReference type="Proteomes" id="UP000789396">
    <property type="component" value="Unassembled WGS sequence"/>
</dbReference>
<reference evidence="1" key="1">
    <citation type="submission" date="2021-06" db="EMBL/GenBank/DDBJ databases">
        <authorList>
            <person name="Kallberg Y."/>
            <person name="Tangrot J."/>
            <person name="Rosling A."/>
        </authorList>
    </citation>
    <scope>NUCLEOTIDE SEQUENCE</scope>
    <source>
        <strain evidence="1">IN212</strain>
    </source>
</reference>
<evidence type="ECO:0000313" key="2">
    <source>
        <dbReference type="Proteomes" id="UP000789396"/>
    </source>
</evidence>
<accession>A0A9N9JFT5</accession>
<feature type="non-terminal residue" evidence="1">
    <location>
        <position position="1"/>
    </location>
</feature>
<comment type="caution">
    <text evidence="1">The sequence shown here is derived from an EMBL/GenBank/DDBJ whole genome shotgun (WGS) entry which is preliminary data.</text>
</comment>
<sequence length="169" mass="19442">SISYDLPREWKVSLERKDITDEINKAIPISTINLASPILDDSINSEIHINDTEIIDNMQSIIGMGGRRSIVNILKYLIPSLVEEKILIITNSIIYLKISGDRRNVGKKIKHVMLTFLILNNKDKLQQPESHYTTILYSGNKKYKTLYIALQHLIVELKKLKEDKLNDNL</sequence>